<evidence type="ECO:0000313" key="1">
    <source>
        <dbReference type="EMBL" id="CAG8806881.1"/>
    </source>
</evidence>
<reference evidence="1" key="1">
    <citation type="submission" date="2021-06" db="EMBL/GenBank/DDBJ databases">
        <authorList>
            <person name="Kallberg Y."/>
            <person name="Tangrot J."/>
            <person name="Rosling A."/>
        </authorList>
    </citation>
    <scope>NUCLEOTIDE SEQUENCE</scope>
    <source>
        <strain evidence="1">MA453B</strain>
    </source>
</reference>
<name>A0A9N9K0Z9_9GLOM</name>
<evidence type="ECO:0000313" key="2">
    <source>
        <dbReference type="Proteomes" id="UP000789405"/>
    </source>
</evidence>
<dbReference type="Proteomes" id="UP000789405">
    <property type="component" value="Unassembled WGS sequence"/>
</dbReference>
<feature type="non-terminal residue" evidence="1">
    <location>
        <position position="125"/>
    </location>
</feature>
<protein>
    <submittedName>
        <fullName evidence="1">14740_t:CDS:1</fullName>
    </submittedName>
</protein>
<gene>
    <name evidence="1" type="ORF">DERYTH_LOCUS24558</name>
</gene>
<dbReference type="AlphaFoldDB" id="A0A9N9K0Z9"/>
<organism evidence="1 2">
    <name type="scientific">Dentiscutata erythropus</name>
    <dbReference type="NCBI Taxonomy" id="1348616"/>
    <lineage>
        <taxon>Eukaryota</taxon>
        <taxon>Fungi</taxon>
        <taxon>Fungi incertae sedis</taxon>
        <taxon>Mucoromycota</taxon>
        <taxon>Glomeromycotina</taxon>
        <taxon>Glomeromycetes</taxon>
        <taxon>Diversisporales</taxon>
        <taxon>Gigasporaceae</taxon>
        <taxon>Dentiscutata</taxon>
    </lineage>
</organism>
<accession>A0A9N9K0Z9</accession>
<dbReference type="EMBL" id="CAJVPY010041801">
    <property type="protein sequence ID" value="CAG8806881.1"/>
    <property type="molecule type" value="Genomic_DNA"/>
</dbReference>
<keyword evidence="2" id="KW-1185">Reference proteome</keyword>
<proteinExistence type="predicted"/>
<comment type="caution">
    <text evidence="1">The sequence shown here is derived from an EMBL/GenBank/DDBJ whole genome shotgun (WGS) entry which is preliminary data.</text>
</comment>
<sequence length="125" mass="13882">MKKAEYAFVVALLQDYFKVPNRSSIINPPITVLGASAHYQPCGGGRPSAPDIAIYPSLKIILKPPIPTPPPQYILRFVCRTSPRTSRYCEISPVDQSARLWTRQATPTPGRHITVTGQPGVYYEE</sequence>